<gene>
    <name evidence="1" type="ORF">SCABRO_02594</name>
</gene>
<dbReference type="Proteomes" id="UP000030652">
    <property type="component" value="Unassembled WGS sequence"/>
</dbReference>
<evidence type="ECO:0000313" key="1">
    <source>
        <dbReference type="EMBL" id="KHE91656.1"/>
    </source>
</evidence>
<name>A0A0B0EHY9_9BACT</name>
<accession>A0A0B0EHY9</accession>
<dbReference type="EMBL" id="JRYO01000185">
    <property type="protein sequence ID" value="KHE91656.1"/>
    <property type="molecule type" value="Genomic_DNA"/>
</dbReference>
<comment type="caution">
    <text evidence="1">The sequence shown here is derived from an EMBL/GenBank/DDBJ whole genome shotgun (WGS) entry which is preliminary data.</text>
</comment>
<sequence>MTRKINLFPFTRYWQDSITKVNNPLTPFVKEEIKSSVLFVQGWGITINLTNKLLSYFLTAMLHYV</sequence>
<proteinExistence type="predicted"/>
<evidence type="ECO:0000313" key="2">
    <source>
        <dbReference type="Proteomes" id="UP000030652"/>
    </source>
</evidence>
<protein>
    <submittedName>
        <fullName evidence="1">Uncharacterized protein</fullName>
    </submittedName>
</protein>
<organism evidence="1 2">
    <name type="scientific">Candidatus Scalindua brodae</name>
    <dbReference type="NCBI Taxonomy" id="237368"/>
    <lineage>
        <taxon>Bacteria</taxon>
        <taxon>Pseudomonadati</taxon>
        <taxon>Planctomycetota</taxon>
        <taxon>Candidatus Brocadiia</taxon>
        <taxon>Candidatus Brocadiales</taxon>
        <taxon>Candidatus Scalinduaceae</taxon>
        <taxon>Candidatus Scalindua</taxon>
    </lineage>
</organism>
<dbReference type="AlphaFoldDB" id="A0A0B0EHY9"/>
<reference evidence="1 2" key="1">
    <citation type="submission" date="2014-10" db="EMBL/GenBank/DDBJ databases">
        <title>Draft genome of anammox bacterium scalindua brodae, obtained using differential coverage binning of sequence data from two enrichment reactors.</title>
        <authorList>
            <person name="Speth D.R."/>
            <person name="Russ L."/>
            <person name="Kartal B."/>
            <person name="Op den Camp H.J."/>
            <person name="Dutilh B.E."/>
            <person name="Jetten M.S."/>
        </authorList>
    </citation>
    <scope>NUCLEOTIDE SEQUENCE [LARGE SCALE GENOMIC DNA]</scope>
    <source>
        <strain evidence="1">RU1</strain>
    </source>
</reference>